<sequence length="128" mass="15177">FANSLFKEIIEKGPPLLRTYPKQTPFNFEKGGEEKSWLPLKMSIPKYELFASIDDDFGLPGVYSLQSRGLYPVRQKRALVVERKINVLNRAWRVIKKYLPEWVISFIIKTLNFFGRLRRFIYLVLHNQ</sequence>
<comment type="caution">
    <text evidence="1">The sequence shown here is derived from an EMBL/GenBank/DDBJ whole genome shotgun (WGS) entry which is preliminary data.</text>
</comment>
<evidence type="ECO:0000313" key="2">
    <source>
        <dbReference type="Proteomes" id="UP000230843"/>
    </source>
</evidence>
<feature type="non-terminal residue" evidence="1">
    <location>
        <position position="1"/>
    </location>
</feature>
<reference evidence="2" key="1">
    <citation type="submission" date="2017-09" db="EMBL/GenBank/DDBJ databases">
        <title>Depth-based differentiation of microbial function through sediment-hosted aquifers and enrichment of novel symbionts in the deep terrestrial subsurface.</title>
        <authorList>
            <person name="Probst A.J."/>
            <person name="Ladd B."/>
            <person name="Jarett J.K."/>
            <person name="Geller-Mcgrath D.E."/>
            <person name="Sieber C.M.K."/>
            <person name="Emerson J.B."/>
            <person name="Anantharaman K."/>
            <person name="Thomas B.C."/>
            <person name="Malmstrom R."/>
            <person name="Stieglmeier M."/>
            <person name="Klingl A."/>
            <person name="Woyke T."/>
            <person name="Ryan C.M."/>
            <person name="Banfield J.F."/>
        </authorList>
    </citation>
    <scope>NUCLEOTIDE SEQUENCE [LARGE SCALE GENOMIC DNA]</scope>
</reference>
<dbReference type="AlphaFoldDB" id="A0A2M7Z6D7"/>
<dbReference type="EMBL" id="PFVJ01000059">
    <property type="protein sequence ID" value="PJA89708.1"/>
    <property type="molecule type" value="Genomic_DNA"/>
</dbReference>
<dbReference type="Proteomes" id="UP000230843">
    <property type="component" value="Unassembled WGS sequence"/>
</dbReference>
<protein>
    <submittedName>
        <fullName evidence="1">Uncharacterized protein</fullName>
    </submittedName>
</protein>
<gene>
    <name evidence="1" type="ORF">CO137_02855</name>
</gene>
<name>A0A2M7Z6D7_9BACT</name>
<accession>A0A2M7Z6D7</accession>
<organism evidence="1 2">
    <name type="scientific">Candidatus Magasanikbacteria bacterium CG_4_9_14_3_um_filter_32_9</name>
    <dbReference type="NCBI Taxonomy" id="1974644"/>
    <lineage>
        <taxon>Bacteria</taxon>
        <taxon>Candidatus Magasanikiibacteriota</taxon>
    </lineage>
</organism>
<evidence type="ECO:0000313" key="1">
    <source>
        <dbReference type="EMBL" id="PJA89708.1"/>
    </source>
</evidence>
<proteinExistence type="predicted"/>